<evidence type="ECO:0000313" key="16">
    <source>
        <dbReference type="EMBL" id="AKK02089.1"/>
    </source>
</evidence>
<protein>
    <recommendedName>
        <fullName evidence="5">Galactan 5-O-arabinofuranosyltransferase</fullName>
        <ecNumber evidence="4">2.4.2.46</ecNumber>
    </recommendedName>
    <alternativeName>
        <fullName evidence="11">Arabinofuranosyltransferase AftA</fullName>
    </alternativeName>
</protein>
<evidence type="ECO:0000256" key="11">
    <source>
        <dbReference type="ARBA" id="ARBA00033184"/>
    </source>
</evidence>
<dbReference type="EC" id="2.4.2.46" evidence="4"/>
<feature type="transmembrane region" description="Helical" evidence="13">
    <location>
        <begin position="347"/>
        <end position="366"/>
    </location>
</feature>
<dbReference type="InterPro" id="IPR020959">
    <property type="entry name" value="ArabinofuranosylTrfase_AftA_C"/>
</dbReference>
<evidence type="ECO:0000256" key="6">
    <source>
        <dbReference type="ARBA" id="ARBA00022475"/>
    </source>
</evidence>
<dbReference type="Pfam" id="PF12249">
    <property type="entry name" value="AftA_C"/>
    <property type="match status" value="1"/>
</dbReference>
<evidence type="ECO:0000256" key="4">
    <source>
        <dbReference type="ARBA" id="ARBA00012037"/>
    </source>
</evidence>
<feature type="transmembrane region" description="Helical" evidence="13">
    <location>
        <begin position="204"/>
        <end position="221"/>
    </location>
</feature>
<proteinExistence type="inferred from homology"/>
<keyword evidence="7 16" id="KW-0808">Transferase</keyword>
<dbReference type="RefSeq" id="WP_047239374.1">
    <property type="nucleotide sequence ID" value="NZ_CP011541.1"/>
</dbReference>
<reference evidence="16 17" key="1">
    <citation type="submission" date="2015-05" db="EMBL/GenBank/DDBJ databases">
        <title>Complete genome sequence of Corynebacterium epidermidicanis DSM 45586, isolated from the skin of a dog suffering from pruritus.</title>
        <authorList>
            <person name="Ruckert C."/>
            <person name="Albersmeier A."/>
            <person name="Winkler A."/>
            <person name="Tauch A."/>
        </authorList>
    </citation>
    <scope>NUCLEOTIDE SEQUENCE [LARGE SCALE GENOMIC DNA]</scope>
    <source>
        <strain evidence="16 17">DSM 45586</strain>
    </source>
</reference>
<sequence>MNVDEHYTADAISIRTTILATFAAPLVGGLFTLACWFVLKATNLPAFGGSNLTRGLATAGSSLLLLTLGFLVFMWIRDQHVDARPPRWRRLATYAVSYLAPAALVVSTLAIPLAATKLYLDGVTVDQGFRTQYLTRLTSDWHLHDMNYRDIPAYYPAMWFWLGGRFGNLLGLSGWETYQPWALVSISMMACTLVPLWQRLTSSLPVAAAIALVSTAIFLVMSPEEPYSGIVAIGAPVAAAMLSRALRGSKAAIAFMIVYLGFSAATYTVFTAFIALSVVLVAGLMAVFGQRKVQPIARLIVIGVGSMAIAAISWGPYLWAVLRGAPMGKATATHYLPVQGVEVPLPMLSPTLIGALCLIGVGYLVFRANDPEIRNIGITTAVAYLWIIASMIVALAGQTLLGFRLSTVIALLLATAGVLGLADFRLSGVYSYLPSGLTPERLRSLDIRITAIMVTLVTIAGISYAQSIPARNHTPIDLAYTDTDGYGERADRFPADSTKYYAEIDQFIQSQGHRPSETVVLSDAQSFLSFYPYWGFQALTSHYANPLGEFERRNAFLENLAVDSNSKLSDPQAFQAKLADAPWAPPEVFIFRGTLGAENAKWKYDIAEDIFPNNPNVRFRGVYFNPAVFSGWEQKQIGPFVVVVKPVT</sequence>
<organism evidence="16 17">
    <name type="scientific">Corynebacterium epidermidicanis</name>
    <dbReference type="NCBI Taxonomy" id="1050174"/>
    <lineage>
        <taxon>Bacteria</taxon>
        <taxon>Bacillati</taxon>
        <taxon>Actinomycetota</taxon>
        <taxon>Actinomycetes</taxon>
        <taxon>Mycobacteriales</taxon>
        <taxon>Corynebacteriaceae</taxon>
        <taxon>Corynebacterium</taxon>
    </lineage>
</organism>
<feature type="transmembrane region" description="Helical" evidence="13">
    <location>
        <begin position="96"/>
        <end position="115"/>
    </location>
</feature>
<dbReference type="KEGG" id="cei:CEPID_00975"/>
<evidence type="ECO:0000256" key="12">
    <source>
        <dbReference type="ARBA" id="ARBA00034030"/>
    </source>
</evidence>
<keyword evidence="17" id="KW-1185">Reference proteome</keyword>
<gene>
    <name evidence="16" type="primary">aftA</name>
    <name evidence="16" type="ORF">CEPID_00975</name>
</gene>
<evidence type="ECO:0000313" key="17">
    <source>
        <dbReference type="Proteomes" id="UP000035368"/>
    </source>
</evidence>
<keyword evidence="10 13" id="KW-0472">Membrane</keyword>
<dbReference type="UniPathway" id="UPA00963"/>
<evidence type="ECO:0000256" key="7">
    <source>
        <dbReference type="ARBA" id="ARBA00022679"/>
    </source>
</evidence>
<evidence type="ECO:0000256" key="5">
    <source>
        <dbReference type="ARBA" id="ARBA00020482"/>
    </source>
</evidence>
<dbReference type="STRING" id="1050174.CEPID_00975"/>
<evidence type="ECO:0000256" key="3">
    <source>
        <dbReference type="ARBA" id="ARBA00009655"/>
    </source>
</evidence>
<evidence type="ECO:0000256" key="1">
    <source>
        <dbReference type="ARBA" id="ARBA00004651"/>
    </source>
</evidence>
<dbReference type="GO" id="GO:0005886">
    <property type="term" value="C:plasma membrane"/>
    <property type="evidence" value="ECO:0007669"/>
    <property type="project" value="UniProtKB-SubCell"/>
</dbReference>
<name>A0A0G3GLN9_9CORY</name>
<dbReference type="GO" id="GO:0045227">
    <property type="term" value="P:capsule polysaccharide biosynthetic process"/>
    <property type="evidence" value="ECO:0007669"/>
    <property type="project" value="UniProtKB-UniPathway"/>
</dbReference>
<keyword evidence="16" id="KW-0328">Glycosyltransferase</keyword>
<dbReference type="EMBL" id="CP011541">
    <property type="protein sequence ID" value="AKK02089.1"/>
    <property type="molecule type" value="Genomic_DNA"/>
</dbReference>
<evidence type="ECO:0000256" key="2">
    <source>
        <dbReference type="ARBA" id="ARBA00004776"/>
    </source>
</evidence>
<feature type="transmembrane region" description="Helical" evidence="13">
    <location>
        <begin position="178"/>
        <end position="197"/>
    </location>
</feature>
<dbReference type="InterPro" id="IPR020963">
    <property type="entry name" value="ArabinofuranosylTrfase_AftA_N"/>
</dbReference>
<feature type="transmembrane region" description="Helical" evidence="13">
    <location>
        <begin position="59"/>
        <end position="76"/>
    </location>
</feature>
<dbReference type="Proteomes" id="UP000035368">
    <property type="component" value="Chromosome"/>
</dbReference>
<feature type="transmembrane region" description="Helical" evidence="13">
    <location>
        <begin position="296"/>
        <end position="319"/>
    </location>
</feature>
<keyword evidence="6" id="KW-1003">Cell membrane</keyword>
<comment type="subcellular location">
    <subcellularLocation>
        <location evidence="1">Cell membrane</location>
        <topology evidence="1">Multi-pass membrane protein</topology>
    </subcellularLocation>
</comment>
<dbReference type="Pfam" id="PF12250">
    <property type="entry name" value="AftA_N"/>
    <property type="match status" value="1"/>
</dbReference>
<evidence type="ECO:0000256" key="10">
    <source>
        <dbReference type="ARBA" id="ARBA00023136"/>
    </source>
</evidence>
<evidence type="ECO:0000256" key="9">
    <source>
        <dbReference type="ARBA" id="ARBA00022989"/>
    </source>
</evidence>
<evidence type="ECO:0000256" key="13">
    <source>
        <dbReference type="SAM" id="Phobius"/>
    </source>
</evidence>
<comment type="pathway">
    <text evidence="2">Cell wall biogenesis; cell wall polysaccharide biosynthesis.</text>
</comment>
<accession>A0A0G3GLN9</accession>
<evidence type="ECO:0000256" key="8">
    <source>
        <dbReference type="ARBA" id="ARBA00022692"/>
    </source>
</evidence>
<keyword evidence="8 13" id="KW-0812">Transmembrane</keyword>
<comment type="catalytic activity">
    <reaction evidence="12">
        <text>Adds an alpha-D-arabinofuranosyl group from trans,octacis-decaprenylphospho-beta-D-arabinofuranose at the 5-O-position of the eighth, tenth and twelfth galactofuranose unit of the galactofuranan chain of [beta-D-galactofuranosyl-(1-&gt;5)-beta-D-galactofuranosyl-(1-&gt;6)]14-beta-D-galactofuranosyl-(1-&gt;5)-beta-D-galactofuranosyl-(1-&gt;4)-alpha-L-rhamnopyranosyl-(1-&gt;3)-N-acetyl-alpha-D-glucosaminyl-diphospho-trans,octacis-decaprenol.</text>
        <dbReference type="EC" id="2.4.2.46"/>
    </reaction>
</comment>
<feature type="domain" description="Arabinofuranosyltransferase AftA C-terminal" evidence="14">
    <location>
        <begin position="468"/>
        <end position="645"/>
    </location>
</feature>
<feature type="domain" description="Arabinofuranosyltransferase AftA N-terminal" evidence="15">
    <location>
        <begin position="23"/>
        <end position="454"/>
    </location>
</feature>
<dbReference type="GO" id="GO:0016757">
    <property type="term" value="F:glycosyltransferase activity"/>
    <property type="evidence" value="ECO:0007669"/>
    <property type="project" value="UniProtKB-KW"/>
</dbReference>
<feature type="transmembrane region" description="Helical" evidence="13">
    <location>
        <begin position="445"/>
        <end position="465"/>
    </location>
</feature>
<evidence type="ECO:0000259" key="15">
    <source>
        <dbReference type="Pfam" id="PF12250"/>
    </source>
</evidence>
<feature type="transmembrane region" description="Helical" evidence="13">
    <location>
        <begin position="378"/>
        <end position="397"/>
    </location>
</feature>
<feature type="transmembrane region" description="Helical" evidence="13">
    <location>
        <begin position="12"/>
        <end position="39"/>
    </location>
</feature>
<dbReference type="PATRIC" id="fig|1050174.4.peg.204"/>
<feature type="transmembrane region" description="Helical" evidence="13">
    <location>
        <begin position="403"/>
        <end position="424"/>
    </location>
</feature>
<comment type="similarity">
    <text evidence="3">Belongs to the glycosyltransferase 85 family.</text>
</comment>
<keyword evidence="9 13" id="KW-1133">Transmembrane helix</keyword>
<dbReference type="AlphaFoldDB" id="A0A0G3GLN9"/>
<evidence type="ECO:0000259" key="14">
    <source>
        <dbReference type="Pfam" id="PF12249"/>
    </source>
</evidence>
<dbReference type="GO" id="GO:0044038">
    <property type="term" value="P:cell wall macromolecule biosynthetic process"/>
    <property type="evidence" value="ECO:0007669"/>
    <property type="project" value="InterPro"/>
</dbReference>
<feature type="transmembrane region" description="Helical" evidence="13">
    <location>
        <begin position="273"/>
        <end position="289"/>
    </location>
</feature>